<organism evidence="2 3">
    <name type="scientific">Manganibacter manganicus</name>
    <dbReference type="NCBI Taxonomy" id="1873176"/>
    <lineage>
        <taxon>Bacteria</taxon>
        <taxon>Pseudomonadati</taxon>
        <taxon>Pseudomonadota</taxon>
        <taxon>Alphaproteobacteria</taxon>
        <taxon>Hyphomicrobiales</taxon>
        <taxon>Phyllobacteriaceae</taxon>
        <taxon>Manganibacter</taxon>
    </lineage>
</organism>
<dbReference type="Pfam" id="PF16998">
    <property type="entry name" value="17kDa_Anti_2"/>
    <property type="match status" value="1"/>
</dbReference>
<keyword evidence="3" id="KW-1185">Reference proteome</keyword>
<dbReference type="Proteomes" id="UP000191905">
    <property type="component" value="Unassembled WGS sequence"/>
</dbReference>
<evidence type="ECO:0000313" key="3">
    <source>
        <dbReference type="Proteomes" id="UP000191905"/>
    </source>
</evidence>
<dbReference type="OrthoDB" id="7677942at2"/>
<sequence length="153" mass="15800">MSLTASVFDRRQSHIIASARPAAALLIAALALSGCGMGGFSLEKAEVDRSIVTGSIASGPDQPAPDLVADKATIRDAVSSADVATLAGGAVVWANAATGSRGSISGLSENNNGSEPCRRFSTSRERYDGVAMYKGEACMVSQGFWTLTEFKPL</sequence>
<evidence type="ECO:0000259" key="1">
    <source>
        <dbReference type="Pfam" id="PF16998"/>
    </source>
</evidence>
<dbReference type="InterPro" id="IPR032635">
    <property type="entry name" value="Anti_2"/>
</dbReference>
<dbReference type="RefSeq" id="WP_080920302.1">
    <property type="nucleotide sequence ID" value="NZ_MDET01000023.1"/>
</dbReference>
<name>A0A1V8RNH4_9HYPH</name>
<proteinExistence type="predicted"/>
<gene>
    <name evidence="2" type="ORF">BFN67_03760</name>
</gene>
<dbReference type="EMBL" id="MDET01000023">
    <property type="protein sequence ID" value="OQM74765.1"/>
    <property type="molecule type" value="Genomic_DNA"/>
</dbReference>
<accession>A0A1V8RNH4</accession>
<feature type="domain" description="Surface antigen" evidence="1">
    <location>
        <begin position="40"/>
        <end position="152"/>
    </location>
</feature>
<protein>
    <recommendedName>
        <fullName evidence="1">Surface antigen domain-containing protein</fullName>
    </recommendedName>
</protein>
<dbReference type="AlphaFoldDB" id="A0A1V8RNH4"/>
<evidence type="ECO:0000313" key="2">
    <source>
        <dbReference type="EMBL" id="OQM74765.1"/>
    </source>
</evidence>
<dbReference type="STRING" id="1873176.BFN67_03760"/>
<reference evidence="2 3" key="1">
    <citation type="journal article" date="2016" name="Int. J. Syst. Evol. Microbiol.">
        <title>Pseudaminobacter manganicus sp. nov., isolated from sludge of a manganese mine.</title>
        <authorList>
            <person name="Li J."/>
            <person name="Huang J."/>
            <person name="Liao S."/>
            <person name="Wang G."/>
        </authorList>
    </citation>
    <scope>NUCLEOTIDE SEQUENCE [LARGE SCALE GENOMIC DNA]</scope>
    <source>
        <strain evidence="2 3">JH-7</strain>
    </source>
</reference>
<comment type="caution">
    <text evidence="2">The sequence shown here is derived from an EMBL/GenBank/DDBJ whole genome shotgun (WGS) entry which is preliminary data.</text>
</comment>